<comment type="caution">
    <text evidence="1">The sequence shown here is derived from an EMBL/GenBank/DDBJ whole genome shotgun (WGS) entry which is preliminary data.</text>
</comment>
<dbReference type="InterPro" id="IPR036390">
    <property type="entry name" value="WH_DNA-bd_sf"/>
</dbReference>
<protein>
    <recommendedName>
        <fullName evidence="3">HTH marR-type domain-containing protein</fullName>
    </recommendedName>
</protein>
<dbReference type="PROSITE" id="PS50995">
    <property type="entry name" value="HTH_MARR_2"/>
    <property type="match status" value="1"/>
</dbReference>
<dbReference type="RefSeq" id="WP_034827301.1">
    <property type="nucleotide sequence ID" value="NZ_AWFA01000030.1"/>
</dbReference>
<dbReference type="SMART" id="SM00347">
    <property type="entry name" value="HTH_MARR"/>
    <property type="match status" value="1"/>
</dbReference>
<evidence type="ECO:0000313" key="2">
    <source>
        <dbReference type="Proteomes" id="UP000249123"/>
    </source>
</evidence>
<organism evidence="1 2">
    <name type="scientific">Hyphomonas pacifica</name>
    <dbReference type="NCBI Taxonomy" id="1280941"/>
    <lineage>
        <taxon>Bacteria</taxon>
        <taxon>Pseudomonadati</taxon>
        <taxon>Pseudomonadota</taxon>
        <taxon>Alphaproteobacteria</taxon>
        <taxon>Hyphomonadales</taxon>
        <taxon>Hyphomonadaceae</taxon>
        <taxon>Hyphomonas</taxon>
    </lineage>
</organism>
<dbReference type="AlphaFoldDB" id="A0A062TXR4"/>
<dbReference type="GO" id="GO:0003700">
    <property type="term" value="F:DNA-binding transcription factor activity"/>
    <property type="evidence" value="ECO:0007669"/>
    <property type="project" value="InterPro"/>
</dbReference>
<sequence length="169" mass="19106">MFLLKDLPQQGVLDRFAERYGSVSHARLSLFLEVMRCGSDLLVELDSFLETFDLTHGRWITLVLLMREADETARPVDLAAKQGVTRATMTGLLQRLETDGLVTRMPDREDARSVKIRLTTEGEDLLQKIMPEYYRRIGQLMQGIPDEALATATQIIRQLSADATILSQP</sequence>
<evidence type="ECO:0000313" key="1">
    <source>
        <dbReference type="EMBL" id="RAN32798.1"/>
    </source>
</evidence>
<proteinExistence type="predicted"/>
<accession>A0A062TXR4</accession>
<dbReference type="STRING" id="1280941.HY2_14495"/>
<dbReference type="OrthoDB" id="9806864at2"/>
<dbReference type="PANTHER" id="PTHR33164:SF43">
    <property type="entry name" value="HTH-TYPE TRANSCRIPTIONAL REPRESSOR YETL"/>
    <property type="match status" value="1"/>
</dbReference>
<reference evidence="1 2" key="1">
    <citation type="submission" date="2013-04" db="EMBL/GenBank/DDBJ databases">
        <title>Hyphomonas sp. T24B3 Genome Sequencing.</title>
        <authorList>
            <person name="Lai Q."/>
            <person name="Shao Z."/>
        </authorList>
    </citation>
    <scope>NUCLEOTIDE SEQUENCE [LARGE SCALE GENOMIC DNA]</scope>
    <source>
        <strain evidence="1 2">T24B3</strain>
    </source>
</reference>
<dbReference type="PRINTS" id="PR00598">
    <property type="entry name" value="HTHMARR"/>
</dbReference>
<gene>
    <name evidence="1" type="ORF">HY3_14210</name>
</gene>
<dbReference type="eggNOG" id="COG1846">
    <property type="taxonomic scope" value="Bacteria"/>
</dbReference>
<dbReference type="InterPro" id="IPR039422">
    <property type="entry name" value="MarR/SlyA-like"/>
</dbReference>
<dbReference type="PANTHER" id="PTHR33164">
    <property type="entry name" value="TRANSCRIPTIONAL REGULATOR, MARR FAMILY"/>
    <property type="match status" value="1"/>
</dbReference>
<dbReference type="EMBL" id="AWFB01000027">
    <property type="protein sequence ID" value="RAN32798.1"/>
    <property type="molecule type" value="Genomic_DNA"/>
</dbReference>
<dbReference type="Pfam" id="PF01047">
    <property type="entry name" value="MarR"/>
    <property type="match status" value="1"/>
</dbReference>
<dbReference type="Gene3D" id="1.10.10.10">
    <property type="entry name" value="Winged helix-like DNA-binding domain superfamily/Winged helix DNA-binding domain"/>
    <property type="match status" value="1"/>
</dbReference>
<dbReference type="SUPFAM" id="SSF46785">
    <property type="entry name" value="Winged helix' DNA-binding domain"/>
    <property type="match status" value="1"/>
</dbReference>
<evidence type="ECO:0008006" key="3">
    <source>
        <dbReference type="Google" id="ProtNLM"/>
    </source>
</evidence>
<dbReference type="GO" id="GO:0006950">
    <property type="term" value="P:response to stress"/>
    <property type="evidence" value="ECO:0007669"/>
    <property type="project" value="TreeGrafter"/>
</dbReference>
<dbReference type="Proteomes" id="UP000249123">
    <property type="component" value="Unassembled WGS sequence"/>
</dbReference>
<name>A0A062TXR4_9PROT</name>
<keyword evidence="2" id="KW-1185">Reference proteome</keyword>
<dbReference type="InterPro" id="IPR000835">
    <property type="entry name" value="HTH_MarR-typ"/>
</dbReference>
<dbReference type="InterPro" id="IPR002577">
    <property type="entry name" value="HTH_HxlR"/>
</dbReference>
<dbReference type="InterPro" id="IPR036388">
    <property type="entry name" value="WH-like_DNA-bd_sf"/>
</dbReference>
<dbReference type="PROSITE" id="PS51118">
    <property type="entry name" value="HTH_HXLR"/>
    <property type="match status" value="1"/>
</dbReference>